<comment type="caution">
    <text evidence="2">The sequence shown here is derived from an EMBL/GenBank/DDBJ whole genome shotgun (WGS) entry which is preliminary data.</text>
</comment>
<protein>
    <recommendedName>
        <fullName evidence="4">Interleukin-22</fullName>
    </recommendedName>
</protein>
<keyword evidence="1" id="KW-0732">Signal</keyword>
<evidence type="ECO:0000313" key="2">
    <source>
        <dbReference type="EMBL" id="KAK9975856.1"/>
    </source>
</evidence>
<evidence type="ECO:0000256" key="1">
    <source>
        <dbReference type="SAM" id="SignalP"/>
    </source>
</evidence>
<dbReference type="AlphaFoldDB" id="A0AAW2AQ53"/>
<evidence type="ECO:0000313" key="3">
    <source>
        <dbReference type="Proteomes" id="UP001479290"/>
    </source>
</evidence>
<feature type="chain" id="PRO_5043867386" description="Interleukin-22" evidence="1">
    <location>
        <begin position="22"/>
        <end position="209"/>
    </location>
</feature>
<feature type="signal peptide" evidence="1">
    <location>
        <begin position="1"/>
        <end position="21"/>
    </location>
</feature>
<organism evidence="2 3">
    <name type="scientific">Culter alburnus</name>
    <name type="common">Topmouth culter</name>
    <dbReference type="NCBI Taxonomy" id="194366"/>
    <lineage>
        <taxon>Eukaryota</taxon>
        <taxon>Metazoa</taxon>
        <taxon>Chordata</taxon>
        <taxon>Craniata</taxon>
        <taxon>Vertebrata</taxon>
        <taxon>Euteleostomi</taxon>
        <taxon>Actinopterygii</taxon>
        <taxon>Neopterygii</taxon>
        <taxon>Teleostei</taxon>
        <taxon>Ostariophysi</taxon>
        <taxon>Cypriniformes</taxon>
        <taxon>Xenocyprididae</taxon>
        <taxon>Xenocypridinae</taxon>
        <taxon>Culter</taxon>
    </lineage>
</organism>
<name>A0AAW2AQ53_CULAL</name>
<evidence type="ECO:0008006" key="4">
    <source>
        <dbReference type="Google" id="ProtNLM"/>
    </source>
</evidence>
<proteinExistence type="predicted"/>
<gene>
    <name evidence="2" type="ORF">ABG768_021087</name>
</gene>
<reference evidence="2 3" key="1">
    <citation type="submission" date="2024-05" db="EMBL/GenBank/DDBJ databases">
        <title>A high-quality chromosomal-level genome assembly of Topmouth culter (Culter alburnus).</title>
        <authorList>
            <person name="Zhao H."/>
        </authorList>
    </citation>
    <scope>NUCLEOTIDE SEQUENCE [LARGE SCALE GENOMIC DNA]</scope>
    <source>
        <strain evidence="2">CATC2023</strain>
        <tissue evidence="2">Muscle</tissue>
    </source>
</reference>
<keyword evidence="3" id="KW-1185">Reference proteome</keyword>
<accession>A0AAW2AQ53</accession>
<sequence>MASALQYFVLILILGIPIHEGAVVFQNGKCIDVRGPCFNLNILADIAERVSKDVVAADGEKILLKHNSFDKIRKRKNLHSCVLQKIIDLFQNVLEVTEESSVHHEENMNDHRELIHIMEQLKNCVHQVKYNCNKLYTKSEKTATSLSTILEKKMSPDELAVLQLQKLKNASDNLSDVHIQERVMDELKTLHLYMRGKGFRKNMNDKKEA</sequence>
<dbReference type="Proteomes" id="UP001479290">
    <property type="component" value="Unassembled WGS sequence"/>
</dbReference>
<dbReference type="EMBL" id="JAWDJR010000004">
    <property type="protein sequence ID" value="KAK9975856.1"/>
    <property type="molecule type" value="Genomic_DNA"/>
</dbReference>